<dbReference type="SMART" id="SM00446">
    <property type="entry name" value="LRRcap"/>
    <property type="match status" value="1"/>
</dbReference>
<keyword evidence="3" id="KW-0677">Repeat</keyword>
<dbReference type="Pfam" id="PF12799">
    <property type="entry name" value="LRR_4"/>
    <property type="match status" value="1"/>
</dbReference>
<evidence type="ECO:0000313" key="8">
    <source>
        <dbReference type="EMBL" id="BEI94643.1"/>
    </source>
</evidence>
<keyword evidence="2" id="KW-0433">Leucine-rich repeat</keyword>
<accession>A0AA48L9V9</accession>
<dbReference type="FunFam" id="3.80.10.10:FF:000055">
    <property type="entry name" value="Protein phosphatase 1 regulatory subunit 7"/>
    <property type="match status" value="1"/>
</dbReference>
<evidence type="ECO:0000256" key="1">
    <source>
        <dbReference type="ARBA" id="ARBA00004123"/>
    </source>
</evidence>
<dbReference type="PROSITE" id="PS51450">
    <property type="entry name" value="LRR"/>
    <property type="match status" value="5"/>
</dbReference>
<dbReference type="Proteomes" id="UP001233271">
    <property type="component" value="Chromosome 7a"/>
</dbReference>
<feature type="compositionally biased region" description="Low complexity" evidence="6">
    <location>
        <begin position="28"/>
        <end position="38"/>
    </location>
</feature>
<evidence type="ECO:0000256" key="5">
    <source>
        <dbReference type="ARBA" id="ARBA00023460"/>
    </source>
</evidence>
<keyword evidence="9" id="KW-1185">Reference proteome</keyword>
<evidence type="ECO:0000256" key="3">
    <source>
        <dbReference type="ARBA" id="ARBA00022737"/>
    </source>
</evidence>
<dbReference type="InterPro" id="IPR001611">
    <property type="entry name" value="Leu-rich_rpt"/>
</dbReference>
<evidence type="ECO:0000256" key="2">
    <source>
        <dbReference type="ARBA" id="ARBA00022614"/>
    </source>
</evidence>
<feature type="compositionally biased region" description="Basic and acidic residues" evidence="6">
    <location>
        <begin position="72"/>
        <end position="82"/>
    </location>
</feature>
<feature type="compositionally biased region" description="Basic and acidic residues" evidence="6">
    <location>
        <begin position="18"/>
        <end position="27"/>
    </location>
</feature>
<comment type="similarity">
    <text evidence="5">Belongs to the SDS22 family.</text>
</comment>
<dbReference type="InterPro" id="IPR025875">
    <property type="entry name" value="Leu-rich_rpt_4"/>
</dbReference>
<dbReference type="Pfam" id="PF14580">
    <property type="entry name" value="LRR_9"/>
    <property type="match status" value="1"/>
</dbReference>
<organism evidence="8 9">
    <name type="scientific">Cutaneotrichosporon cavernicola</name>
    <dbReference type="NCBI Taxonomy" id="279322"/>
    <lineage>
        <taxon>Eukaryota</taxon>
        <taxon>Fungi</taxon>
        <taxon>Dikarya</taxon>
        <taxon>Basidiomycota</taxon>
        <taxon>Agaricomycotina</taxon>
        <taxon>Tremellomycetes</taxon>
        <taxon>Trichosporonales</taxon>
        <taxon>Trichosporonaceae</taxon>
        <taxon>Cutaneotrichosporon</taxon>
    </lineage>
</organism>
<dbReference type="PANTHER" id="PTHR46652">
    <property type="entry name" value="LEUCINE-RICH REPEAT AND IQ DOMAIN-CONTAINING PROTEIN 1-RELATED"/>
    <property type="match status" value="1"/>
</dbReference>
<evidence type="ECO:0000256" key="4">
    <source>
        <dbReference type="ARBA" id="ARBA00023242"/>
    </source>
</evidence>
<sequence>MPAAPPAPDSSAPSPDPASERRPHMEHSSSSGAPPAAADSQLAVPQPERHARLVTEIVQLPPDLDSDDSDDERNPAVDRAPTDGDGAPDDDFLSTYPDDTEELHLQHLRLENSSLLPLHLPRFTHLNRLCLRQNELSSPLPADCFTLNELEDLDLYDNRLGPRVEDAELKGASKVTSLDLSFNNIRHVPNLPSLRDVDTLYLVQNKISRIDEGVLDWCAEKMKSIELGGNRIRVMENLAMLTKLEELWLGKNKIRKLECLDTFSNLKILSIQSNRITKMEGLEGLVNLEELYLSHNGLRKIEGLEKNTKLRTLDVGNNEIEEVEGVLHLADLEEFWASYNKIPNLRSVEKELRGLKNLETVYLEGNPCQTNDRAQYRRKVMLALPQVKQIDATFVRM</sequence>
<dbReference type="EMBL" id="AP028218">
    <property type="protein sequence ID" value="BEI94643.1"/>
    <property type="molecule type" value="Genomic_DNA"/>
</dbReference>
<dbReference type="Gene3D" id="3.80.10.10">
    <property type="entry name" value="Ribonuclease Inhibitor"/>
    <property type="match status" value="3"/>
</dbReference>
<dbReference type="RefSeq" id="XP_060459908.1">
    <property type="nucleotide sequence ID" value="XM_060603634.1"/>
</dbReference>
<name>A0AA48L9V9_9TREE</name>
<dbReference type="SMART" id="SM00369">
    <property type="entry name" value="LRR_TYP"/>
    <property type="match status" value="5"/>
</dbReference>
<evidence type="ECO:0000256" key="6">
    <source>
        <dbReference type="SAM" id="MobiDB-lite"/>
    </source>
</evidence>
<dbReference type="InterPro" id="IPR050836">
    <property type="entry name" value="SDS22/Internalin_LRR"/>
</dbReference>
<feature type="domain" description="U2A'/phosphoprotein 32 family A C-terminal" evidence="7">
    <location>
        <begin position="373"/>
        <end position="391"/>
    </location>
</feature>
<keyword evidence="4" id="KW-0539">Nucleus</keyword>
<reference evidence="8" key="1">
    <citation type="journal article" date="2023" name="BMC Genomics">
        <title>Chromosome-level genome assemblies of Cutaneotrichosporon spp. (Trichosporonales, Basidiomycota) reveal imbalanced evolution between nucleotide sequences and chromosome synteny.</title>
        <authorList>
            <person name="Kobayashi Y."/>
            <person name="Kayamori A."/>
            <person name="Aoki K."/>
            <person name="Shiwa Y."/>
            <person name="Matsutani M."/>
            <person name="Fujita N."/>
            <person name="Sugita T."/>
            <person name="Iwasaki W."/>
            <person name="Tanaka N."/>
            <person name="Takashima M."/>
        </authorList>
    </citation>
    <scope>NUCLEOTIDE SEQUENCE</scope>
    <source>
        <strain evidence="8">HIS019</strain>
    </source>
</reference>
<dbReference type="GO" id="GO:0005634">
    <property type="term" value="C:nucleus"/>
    <property type="evidence" value="ECO:0007669"/>
    <property type="project" value="UniProtKB-SubCell"/>
</dbReference>
<protein>
    <recommendedName>
        <fullName evidence="7">U2A'/phosphoprotein 32 family A C-terminal domain-containing protein</fullName>
    </recommendedName>
</protein>
<feature type="region of interest" description="Disordered" evidence="6">
    <location>
        <begin position="1"/>
        <end position="97"/>
    </location>
</feature>
<comment type="subcellular location">
    <subcellularLocation>
        <location evidence="1">Nucleus</location>
    </subcellularLocation>
</comment>
<evidence type="ECO:0000313" key="9">
    <source>
        <dbReference type="Proteomes" id="UP001233271"/>
    </source>
</evidence>
<dbReference type="InterPro" id="IPR032675">
    <property type="entry name" value="LRR_dom_sf"/>
</dbReference>
<proteinExistence type="inferred from homology"/>
<gene>
    <name evidence="8" type="primary">sds22</name>
    <name evidence="8" type="ORF">CcaverHIS019_0702150</name>
</gene>
<dbReference type="InterPro" id="IPR003591">
    <property type="entry name" value="Leu-rich_rpt_typical-subtyp"/>
</dbReference>
<dbReference type="KEGG" id="ccac:CcaHIS019_0702150"/>
<dbReference type="AlphaFoldDB" id="A0AA48L9V9"/>
<dbReference type="PANTHER" id="PTHR46652:SF3">
    <property type="entry name" value="LEUCINE-RICH REPEAT-CONTAINING PROTEIN 9"/>
    <property type="match status" value="1"/>
</dbReference>
<dbReference type="SUPFAM" id="SSF52058">
    <property type="entry name" value="L domain-like"/>
    <property type="match status" value="1"/>
</dbReference>
<dbReference type="InterPro" id="IPR003603">
    <property type="entry name" value="U2A'_phosphoprotein32A_C"/>
</dbReference>
<dbReference type="SMART" id="SM00365">
    <property type="entry name" value="LRR_SD22"/>
    <property type="match status" value="10"/>
</dbReference>
<evidence type="ECO:0000259" key="7">
    <source>
        <dbReference type="SMART" id="SM00446"/>
    </source>
</evidence>
<dbReference type="GeneID" id="85498513"/>